<evidence type="ECO:0000256" key="1">
    <source>
        <dbReference type="SAM" id="MobiDB-lite"/>
    </source>
</evidence>
<name>A0AAD5SSL0_9FUNG</name>
<feature type="compositionally biased region" description="Pro residues" evidence="1">
    <location>
        <begin position="8"/>
        <end position="17"/>
    </location>
</feature>
<keyword evidence="3" id="KW-1185">Reference proteome</keyword>
<proteinExistence type="predicted"/>
<accession>A0AAD5SSL0</accession>
<feature type="compositionally biased region" description="Low complexity" evidence="1">
    <location>
        <begin position="157"/>
        <end position="168"/>
    </location>
</feature>
<dbReference type="EMBL" id="JADGJH010005604">
    <property type="protein sequence ID" value="KAJ3079965.1"/>
    <property type="molecule type" value="Genomic_DNA"/>
</dbReference>
<feature type="region of interest" description="Disordered" evidence="1">
    <location>
        <begin position="153"/>
        <end position="196"/>
    </location>
</feature>
<protein>
    <submittedName>
        <fullName evidence="2">Uncharacterized protein</fullName>
    </submittedName>
</protein>
<organism evidence="2 3">
    <name type="scientific">Physocladia obscura</name>
    <dbReference type="NCBI Taxonomy" id="109957"/>
    <lineage>
        <taxon>Eukaryota</taxon>
        <taxon>Fungi</taxon>
        <taxon>Fungi incertae sedis</taxon>
        <taxon>Chytridiomycota</taxon>
        <taxon>Chytridiomycota incertae sedis</taxon>
        <taxon>Chytridiomycetes</taxon>
        <taxon>Chytridiales</taxon>
        <taxon>Chytriomycetaceae</taxon>
        <taxon>Physocladia</taxon>
    </lineage>
</organism>
<feature type="region of interest" description="Disordered" evidence="1">
    <location>
        <begin position="219"/>
        <end position="243"/>
    </location>
</feature>
<comment type="caution">
    <text evidence="2">The sequence shown here is derived from an EMBL/GenBank/DDBJ whole genome shotgun (WGS) entry which is preliminary data.</text>
</comment>
<gene>
    <name evidence="2" type="ORF">HK100_010268</name>
</gene>
<evidence type="ECO:0000313" key="2">
    <source>
        <dbReference type="EMBL" id="KAJ3079965.1"/>
    </source>
</evidence>
<sequence>MSRVIPDTLPPRFPTPEPTTSEGQLLICLDETPRAAQTLRFTIDNFIKSPSEEINVVFCLPPTTSTLLKATVTARIKSFLTLVTEKYAAGAHPHVKLFVLDRADIVDAVRDLCIQLQPRMFIMGAASVSFGTAHDPGDLLRAGTGAKDTAYYATNFTPSGSPTPTPYSLNLHEKNSNGSLHSDASASASGTQPQHQDSILGAVNSAVGDIWATITNTAGKQSTKHLSKRDSGNGGHSFLHHTSPEGKSAYIVEGAFAEAVKESVPVPVVVIKVQVAEP</sequence>
<reference evidence="2" key="1">
    <citation type="submission" date="2020-05" db="EMBL/GenBank/DDBJ databases">
        <title>Phylogenomic resolution of chytrid fungi.</title>
        <authorList>
            <person name="Stajich J.E."/>
            <person name="Amses K."/>
            <person name="Simmons R."/>
            <person name="Seto K."/>
            <person name="Myers J."/>
            <person name="Bonds A."/>
            <person name="Quandt C.A."/>
            <person name="Barry K."/>
            <person name="Liu P."/>
            <person name="Grigoriev I."/>
            <person name="Longcore J.E."/>
            <person name="James T.Y."/>
        </authorList>
    </citation>
    <scope>NUCLEOTIDE SEQUENCE</scope>
    <source>
        <strain evidence="2">JEL0513</strain>
    </source>
</reference>
<evidence type="ECO:0000313" key="3">
    <source>
        <dbReference type="Proteomes" id="UP001211907"/>
    </source>
</evidence>
<dbReference type="AlphaFoldDB" id="A0AAD5SSL0"/>
<feature type="region of interest" description="Disordered" evidence="1">
    <location>
        <begin position="1"/>
        <end position="21"/>
    </location>
</feature>
<dbReference type="Proteomes" id="UP001211907">
    <property type="component" value="Unassembled WGS sequence"/>
</dbReference>
<feature type="compositionally biased region" description="Polar residues" evidence="1">
    <location>
        <begin position="176"/>
        <end position="196"/>
    </location>
</feature>